<protein>
    <submittedName>
        <fullName evidence="1">Uncharacterized protein</fullName>
    </submittedName>
</protein>
<gene>
    <name evidence="1" type="ORF">LCGC14_1601630</name>
</gene>
<dbReference type="InterPro" id="IPR036614">
    <property type="entry name" value="RusA-like_sf"/>
</dbReference>
<dbReference type="AlphaFoldDB" id="A0A0F9IXK4"/>
<dbReference type="GO" id="GO:0006281">
    <property type="term" value="P:DNA repair"/>
    <property type="evidence" value="ECO:0007669"/>
    <property type="project" value="InterPro"/>
</dbReference>
<dbReference type="GO" id="GO:0006310">
    <property type="term" value="P:DNA recombination"/>
    <property type="evidence" value="ECO:0007669"/>
    <property type="project" value="InterPro"/>
</dbReference>
<comment type="caution">
    <text evidence="1">The sequence shown here is derived from an EMBL/GenBank/DDBJ whole genome shotgun (WGS) entry which is preliminary data.</text>
</comment>
<sequence length="134" mass="15401">MKNEKKEPESVKIILSLPKKVLSPNFPVASRRMMFAKAAAIKVYRRIAMRAIIEERIETMPWEKVELKAAFYFKTSRERDDDNAMGSLKAACDGIVDAGLVVKDDYKHMKRMPPEFHKDSTYPRVEILITRVAG</sequence>
<dbReference type="SUPFAM" id="SSF103084">
    <property type="entry name" value="Holliday junction resolvase RusA"/>
    <property type="match status" value="1"/>
</dbReference>
<reference evidence="1" key="1">
    <citation type="journal article" date="2015" name="Nature">
        <title>Complex archaea that bridge the gap between prokaryotes and eukaryotes.</title>
        <authorList>
            <person name="Spang A."/>
            <person name="Saw J.H."/>
            <person name="Jorgensen S.L."/>
            <person name="Zaremba-Niedzwiedzka K."/>
            <person name="Martijn J."/>
            <person name="Lind A.E."/>
            <person name="van Eijk R."/>
            <person name="Schleper C."/>
            <person name="Guy L."/>
            <person name="Ettema T.J."/>
        </authorList>
    </citation>
    <scope>NUCLEOTIDE SEQUENCE</scope>
</reference>
<dbReference type="GO" id="GO:0000287">
    <property type="term" value="F:magnesium ion binding"/>
    <property type="evidence" value="ECO:0007669"/>
    <property type="project" value="InterPro"/>
</dbReference>
<dbReference type="EMBL" id="LAZR01012851">
    <property type="protein sequence ID" value="KKM24789.1"/>
    <property type="molecule type" value="Genomic_DNA"/>
</dbReference>
<evidence type="ECO:0000313" key="1">
    <source>
        <dbReference type="EMBL" id="KKM24789.1"/>
    </source>
</evidence>
<dbReference type="Gene3D" id="3.30.1330.70">
    <property type="entry name" value="Holliday junction resolvase RusA"/>
    <property type="match status" value="1"/>
</dbReference>
<proteinExistence type="predicted"/>
<organism evidence="1">
    <name type="scientific">marine sediment metagenome</name>
    <dbReference type="NCBI Taxonomy" id="412755"/>
    <lineage>
        <taxon>unclassified sequences</taxon>
        <taxon>metagenomes</taxon>
        <taxon>ecological metagenomes</taxon>
    </lineage>
</organism>
<accession>A0A0F9IXK4</accession>
<name>A0A0F9IXK4_9ZZZZ</name>